<dbReference type="RefSeq" id="WP_209334522.1">
    <property type="nucleotide sequence ID" value="NZ_JAGIYY010000002.1"/>
</dbReference>
<accession>A0A8J7QZY9</accession>
<evidence type="ECO:0000256" key="3">
    <source>
        <dbReference type="ARBA" id="ARBA00021840"/>
    </source>
</evidence>
<keyword evidence="9" id="KW-1185">Reference proteome</keyword>
<comment type="similarity">
    <text evidence="2">Belongs to the RmuC family.</text>
</comment>
<keyword evidence="7" id="KW-1133">Transmembrane helix</keyword>
<keyword evidence="7" id="KW-0812">Transmembrane</keyword>
<protein>
    <recommendedName>
        <fullName evidence="3">DNA recombination protein RmuC homolog</fullName>
    </recommendedName>
</protein>
<evidence type="ECO:0000256" key="7">
    <source>
        <dbReference type="SAM" id="Phobius"/>
    </source>
</evidence>
<keyword evidence="7" id="KW-0472">Membrane</keyword>
<evidence type="ECO:0000256" key="6">
    <source>
        <dbReference type="SAM" id="MobiDB-lite"/>
    </source>
</evidence>
<evidence type="ECO:0000256" key="2">
    <source>
        <dbReference type="ARBA" id="ARBA00009840"/>
    </source>
</evidence>
<dbReference type="GO" id="GO:0006310">
    <property type="term" value="P:DNA recombination"/>
    <property type="evidence" value="ECO:0007669"/>
    <property type="project" value="UniProtKB-KW"/>
</dbReference>
<keyword evidence="5" id="KW-0233">DNA recombination</keyword>
<comment type="caution">
    <text evidence="8">The sequence shown here is derived from an EMBL/GenBank/DDBJ whole genome shotgun (WGS) entry which is preliminary data.</text>
</comment>
<name>A0A8J7QZY9_9HYPH</name>
<gene>
    <name evidence="8" type="ORF">J5Y06_07465</name>
</gene>
<reference evidence="8" key="1">
    <citation type="submission" date="2021-03" db="EMBL/GenBank/DDBJ databases">
        <title>Genome sequencing and assembly of Tianweitania sediminis.</title>
        <authorList>
            <person name="Chhetri G."/>
        </authorList>
    </citation>
    <scope>NUCLEOTIDE SEQUENCE</scope>
    <source>
        <strain evidence="8">Z8</strain>
    </source>
</reference>
<organism evidence="8 9">
    <name type="scientific">Tianweitania sediminis</name>
    <dbReference type="NCBI Taxonomy" id="1502156"/>
    <lineage>
        <taxon>Bacteria</taxon>
        <taxon>Pseudomonadati</taxon>
        <taxon>Pseudomonadota</taxon>
        <taxon>Alphaproteobacteria</taxon>
        <taxon>Hyphomicrobiales</taxon>
        <taxon>Phyllobacteriaceae</taxon>
        <taxon>Tianweitania</taxon>
    </lineage>
</organism>
<dbReference type="PANTHER" id="PTHR30563">
    <property type="entry name" value="DNA RECOMBINATION PROTEIN RMUC"/>
    <property type="match status" value="1"/>
</dbReference>
<keyword evidence="4" id="KW-0175">Coiled coil</keyword>
<dbReference type="Pfam" id="PF02646">
    <property type="entry name" value="RmuC"/>
    <property type="match status" value="1"/>
</dbReference>
<proteinExistence type="inferred from homology"/>
<evidence type="ECO:0000313" key="8">
    <source>
        <dbReference type="EMBL" id="MBP0438482.1"/>
    </source>
</evidence>
<feature type="region of interest" description="Disordered" evidence="6">
    <location>
        <begin position="380"/>
        <end position="412"/>
    </location>
</feature>
<evidence type="ECO:0000256" key="1">
    <source>
        <dbReference type="ARBA" id="ARBA00003416"/>
    </source>
</evidence>
<dbReference type="Proteomes" id="UP000666240">
    <property type="component" value="Unassembled WGS sequence"/>
</dbReference>
<dbReference type="EMBL" id="JAGIYY010000002">
    <property type="protein sequence ID" value="MBP0438482.1"/>
    <property type="molecule type" value="Genomic_DNA"/>
</dbReference>
<sequence>MNTAISLSEPVLRLGATTLSLGSALMIAAALLLLLVIVAAVGLRQAAWRQAQTHAEALDQARQNEHRMAMLLQAQSEMQGRMGALADVFSSRQAELNRAISERLDGMTTRLGHSMTEQTRATHENLARLQERLVAIDTAQNNIQSLAGQVVQLQAILSNKQTRGAFGQSRMEAIVADGLPQGGYEFQATLSNGNRPDCLIRMPNGTASLVIDAKFPLEAWNAIRAAEGEAQQKVAAQSFRRDVEFHIKAIADKYLISGETQDTAFMFVPSESIFAEIHEHFEAVVQKAHRVRVVIVSPSLLMLSIQVVQAILKDARMREQAHLIQGEVMRLMEDVGRLDERVRKLQTHFGQAGKDIDDILVSTKKLTSRGAKIEALELGGASVKDDAPPTPSTRTIHEPRPGQLKLRVVEED</sequence>
<dbReference type="PANTHER" id="PTHR30563:SF0">
    <property type="entry name" value="DNA RECOMBINATION PROTEIN RMUC"/>
    <property type="match status" value="1"/>
</dbReference>
<feature type="transmembrane region" description="Helical" evidence="7">
    <location>
        <begin position="20"/>
        <end position="43"/>
    </location>
</feature>
<dbReference type="InterPro" id="IPR003798">
    <property type="entry name" value="DNA_recombination_RmuC"/>
</dbReference>
<evidence type="ECO:0000313" key="9">
    <source>
        <dbReference type="Proteomes" id="UP000666240"/>
    </source>
</evidence>
<dbReference type="AlphaFoldDB" id="A0A8J7QZY9"/>
<evidence type="ECO:0000256" key="5">
    <source>
        <dbReference type="ARBA" id="ARBA00023172"/>
    </source>
</evidence>
<comment type="function">
    <text evidence="1">Involved in DNA recombination.</text>
</comment>
<evidence type="ECO:0000256" key="4">
    <source>
        <dbReference type="ARBA" id="ARBA00023054"/>
    </source>
</evidence>